<dbReference type="Proteomes" id="UP001288620">
    <property type="component" value="Unassembled WGS sequence"/>
</dbReference>
<dbReference type="Gene3D" id="1.20.1280.70">
    <property type="entry name" value="Exonuclease ExoI, domain 3"/>
    <property type="match status" value="1"/>
</dbReference>
<comment type="caution">
    <text evidence="17">The sequence shown here is derived from an EMBL/GenBank/DDBJ whole genome shotgun (WGS) entry which is preliminary data.</text>
</comment>
<keyword evidence="9 14" id="KW-0269">Exonuclease</keyword>
<gene>
    <name evidence="17" type="primary">sbcB</name>
    <name evidence="17" type="ORF">N4G40_06855</name>
</gene>
<evidence type="ECO:0000256" key="5">
    <source>
        <dbReference type="ARBA" id="ARBA00022722"/>
    </source>
</evidence>
<keyword evidence="18" id="KW-1185">Reference proteome</keyword>
<dbReference type="EC" id="3.1.11.1" evidence="3 14"/>
<evidence type="ECO:0000259" key="15">
    <source>
        <dbReference type="PROSITE" id="PS51784"/>
    </source>
</evidence>
<dbReference type="GO" id="GO:0008310">
    <property type="term" value="F:single-stranded DNA 3'-5' DNA exonuclease activity"/>
    <property type="evidence" value="ECO:0007669"/>
    <property type="project" value="UniProtKB-EC"/>
</dbReference>
<accession>A0ABU5LDG3</accession>
<evidence type="ECO:0000256" key="14">
    <source>
        <dbReference type="PIRNR" id="PIRNR000977"/>
    </source>
</evidence>
<evidence type="ECO:0000256" key="7">
    <source>
        <dbReference type="ARBA" id="ARBA00022763"/>
    </source>
</evidence>
<evidence type="ECO:0000256" key="2">
    <source>
        <dbReference type="ARBA" id="ARBA00001946"/>
    </source>
</evidence>
<comment type="subunit">
    <text evidence="13">Monomer. Interacts with ssb (via C-terminus); this interaction stimulates the exonuclease activity by recruiting the enzyme to its substrate.</text>
</comment>
<dbReference type="CDD" id="cd06138">
    <property type="entry name" value="ExoI_N"/>
    <property type="match status" value="1"/>
</dbReference>
<organism evidence="17 18">
    <name type="scientific">Pantoea eucrina</name>
    <dbReference type="NCBI Taxonomy" id="472693"/>
    <lineage>
        <taxon>Bacteria</taxon>
        <taxon>Pseudomonadati</taxon>
        <taxon>Pseudomonadota</taxon>
        <taxon>Gammaproteobacteria</taxon>
        <taxon>Enterobacterales</taxon>
        <taxon>Erwiniaceae</taxon>
        <taxon>Pantoea</taxon>
    </lineage>
</organism>
<protein>
    <recommendedName>
        <fullName evidence="4 14">Exodeoxyribonuclease I</fullName>
        <ecNumber evidence="3 14">3.1.11.1</ecNumber>
    </recommendedName>
</protein>
<name>A0ABU5LDG3_9GAMM</name>
<evidence type="ECO:0000256" key="4">
    <source>
        <dbReference type="ARBA" id="ARBA00019900"/>
    </source>
</evidence>
<dbReference type="Gene3D" id="3.30.1520.20">
    <property type="entry name" value="Exonuclease ExoI, domain 2"/>
    <property type="match status" value="1"/>
</dbReference>
<feature type="domain" description="ExoI C-terminal" evidence="16">
    <location>
        <begin position="372"/>
        <end position="488"/>
    </location>
</feature>
<comment type="catalytic activity">
    <reaction evidence="1 14">
        <text>Exonucleolytic cleavage in the 3'- to 5'-direction to yield nucleoside 5'-phosphates.</text>
        <dbReference type="EC" id="3.1.11.1"/>
    </reaction>
</comment>
<evidence type="ECO:0000256" key="11">
    <source>
        <dbReference type="ARBA" id="ARBA00023125"/>
    </source>
</evidence>
<keyword evidence="8 14" id="KW-0378">Hydrolase</keyword>
<dbReference type="Pfam" id="PF26016">
    <property type="entry name" value="ExoI_C"/>
    <property type="match status" value="1"/>
</dbReference>
<dbReference type="InterPro" id="IPR023607">
    <property type="entry name" value="Exodeoxyribonuclease_I"/>
</dbReference>
<dbReference type="PROSITE" id="PS51784">
    <property type="entry name" value="EXOI_SH3"/>
    <property type="match status" value="1"/>
</dbReference>
<evidence type="ECO:0000313" key="18">
    <source>
        <dbReference type="Proteomes" id="UP001288620"/>
    </source>
</evidence>
<evidence type="ECO:0000313" key="17">
    <source>
        <dbReference type="EMBL" id="MDZ7277993.1"/>
    </source>
</evidence>
<evidence type="ECO:0000256" key="3">
    <source>
        <dbReference type="ARBA" id="ARBA00012108"/>
    </source>
</evidence>
<evidence type="ECO:0000256" key="8">
    <source>
        <dbReference type="ARBA" id="ARBA00022801"/>
    </source>
</evidence>
<evidence type="ECO:0000256" key="12">
    <source>
        <dbReference type="ARBA" id="ARBA00023204"/>
    </source>
</evidence>
<evidence type="ECO:0000256" key="10">
    <source>
        <dbReference type="ARBA" id="ARBA00022842"/>
    </source>
</evidence>
<dbReference type="PANTHER" id="PTHR11046:SF11">
    <property type="entry name" value="EXODEOXYRIBONUCLEASE I"/>
    <property type="match status" value="1"/>
</dbReference>
<comment type="cofactor">
    <cofactor evidence="2">
        <name>Mg(2+)</name>
        <dbReference type="ChEBI" id="CHEBI:18420"/>
    </cofactor>
</comment>
<dbReference type="InterPro" id="IPR058561">
    <property type="entry name" value="Exonuc_1_C"/>
</dbReference>
<keyword evidence="12 14" id="KW-0234">DNA repair</keyword>
<feature type="domain" description="ExoI SH3-like" evidence="15">
    <location>
        <begin position="215"/>
        <end position="368"/>
    </location>
</feature>
<dbReference type="Pfam" id="PF08411">
    <property type="entry name" value="ExoI_SH3"/>
    <property type="match status" value="1"/>
</dbReference>
<keyword evidence="6" id="KW-0479">Metal-binding</keyword>
<evidence type="ECO:0000259" key="16">
    <source>
        <dbReference type="PROSITE" id="PS51785"/>
    </source>
</evidence>
<proteinExistence type="predicted"/>
<dbReference type="PANTHER" id="PTHR11046">
    <property type="entry name" value="OLIGORIBONUCLEASE, MITOCHONDRIAL"/>
    <property type="match status" value="1"/>
</dbReference>
<dbReference type="SUPFAM" id="SSF53098">
    <property type="entry name" value="Ribonuclease H-like"/>
    <property type="match status" value="1"/>
</dbReference>
<dbReference type="InterPro" id="IPR038649">
    <property type="entry name" value="EXOI_SH3_sf"/>
</dbReference>
<dbReference type="Gene3D" id="3.30.420.10">
    <property type="entry name" value="Ribonuclease H-like superfamily/Ribonuclease H"/>
    <property type="match status" value="1"/>
</dbReference>
<dbReference type="EMBL" id="JAOBTT010000001">
    <property type="protein sequence ID" value="MDZ7277993.1"/>
    <property type="molecule type" value="Genomic_DNA"/>
</dbReference>
<evidence type="ECO:0000256" key="9">
    <source>
        <dbReference type="ARBA" id="ARBA00022839"/>
    </source>
</evidence>
<dbReference type="InterPro" id="IPR012337">
    <property type="entry name" value="RNaseH-like_sf"/>
</dbReference>
<dbReference type="Gene3D" id="1.10.287.1240">
    <property type="match status" value="1"/>
</dbReference>
<evidence type="ECO:0000256" key="13">
    <source>
        <dbReference type="ARBA" id="ARBA00046792"/>
    </source>
</evidence>
<dbReference type="InterPro" id="IPR034747">
    <property type="entry name" value="EXOI_SH3"/>
</dbReference>
<keyword evidence="10" id="KW-0460">Magnesium</keyword>
<evidence type="ECO:0000256" key="6">
    <source>
        <dbReference type="ARBA" id="ARBA00022723"/>
    </source>
</evidence>
<reference evidence="18" key="1">
    <citation type="submission" date="2023-07" db="EMBL/GenBank/DDBJ databases">
        <title>Structural and functional analysis of rice phyllospheric bacteria for their antimicrobial properties and defense elicitation against blast disease.</title>
        <authorList>
            <person name="Sahu K.P."/>
            <person name="Asharani P."/>
            <person name="Kumar M."/>
            <person name="Reddy B."/>
            <person name="Kumar A."/>
        </authorList>
    </citation>
    <scope>NUCLEOTIDE SEQUENCE [LARGE SCALE GENOMIC DNA]</scope>
    <source>
        <strain evidence="18">OsEp_Plm_30P10</strain>
    </source>
</reference>
<evidence type="ECO:0000256" key="1">
    <source>
        <dbReference type="ARBA" id="ARBA00000563"/>
    </source>
</evidence>
<dbReference type="InterPro" id="IPR013620">
    <property type="entry name" value="Exonuc_1_SH3"/>
</dbReference>
<dbReference type="InterPro" id="IPR013520">
    <property type="entry name" value="Ribonucl_H"/>
</dbReference>
<dbReference type="InterPro" id="IPR022894">
    <property type="entry name" value="Oligoribonuclease"/>
</dbReference>
<dbReference type="NCBIfam" id="NF008746">
    <property type="entry name" value="PRK11779.1"/>
    <property type="match status" value="1"/>
</dbReference>
<sequence length="489" mass="55381">MGRLFCALIFHRQDIAVPASEFSFLFHDYETFGKSPSLDRPAQFAGLRTDSDFNPVGEPQVFYCQPADDYLPQPEAVMITGITPQIAQARGVTEAAFAERIHALFSEPQTCVIGYNNVRFDDEVTRNIFYRNFFDPYGWSWQNGNSRWDLLDVMRACYALRPEGIIWPENSDGFPSFRLEHLTQANGVAHEQAHDAMSDVYATLAMAKLVKEKQPKLFAFLFAHRNKQKLMTLIDIPQMKPLVHVSGMFGAARGNTSWIVPLAWHPDNRNALIVADLAGDMSPLLELTPDALRERLYTRHTELGDAAAVPIKLVHINKCPVLAPASTLRPEDAARLNIDREHCLANLALLRQHAEVREKVVTLFAEAEPFTPSDDVDAQLYDGFFSDADRAGMNIIRQTPPQNLPALDLTFNDKRIAKLLFRYRARNFPGTLDDAEQQRWLQHRREALNPERVQAFLLELESLATLHEGDSDKMAQLKSLYLYAQALVS</sequence>
<dbReference type="PROSITE" id="PS51785">
    <property type="entry name" value="EXOI_C"/>
    <property type="match status" value="1"/>
</dbReference>
<dbReference type="InterPro" id="IPR036397">
    <property type="entry name" value="RNaseH_sf"/>
</dbReference>
<dbReference type="PIRSF" id="PIRSF000977">
    <property type="entry name" value="Exodeoxyribonuclease_I"/>
    <property type="match status" value="1"/>
</dbReference>
<dbReference type="SMART" id="SM00479">
    <property type="entry name" value="EXOIII"/>
    <property type="match status" value="1"/>
</dbReference>
<keyword evidence="11" id="KW-0238">DNA-binding</keyword>
<keyword evidence="5 14" id="KW-0540">Nuclease</keyword>
<keyword evidence="7 14" id="KW-0227">DNA damage</keyword>
<dbReference type="Pfam" id="PF00929">
    <property type="entry name" value="RNase_T"/>
    <property type="match status" value="1"/>
</dbReference>